<dbReference type="Proteomes" id="UP000030156">
    <property type="component" value="Segment"/>
</dbReference>
<dbReference type="Gene3D" id="3.40.1350.10">
    <property type="match status" value="1"/>
</dbReference>
<protein>
    <submittedName>
        <fullName evidence="1">Type III restriction endonuclease</fullName>
    </submittedName>
</protein>
<name>A0A0A0P383_9CAUD</name>
<keyword evidence="1" id="KW-0378">Hydrolase</keyword>
<dbReference type="GO" id="GO:0004519">
    <property type="term" value="F:endonuclease activity"/>
    <property type="evidence" value="ECO:0007669"/>
    <property type="project" value="UniProtKB-KW"/>
</dbReference>
<sequence length="155" mass="17421">MSVLNKKTEFWREFYLDHIPTYSPHEDVEQQNMASNIREIYGDPLTDPDALLAFHPVNESGGSSDPRYGAKLNALGRLAGISDWVILEPRGGYGFALIELKRNSRSKSRLKPEQKEILERARARGGWTAVAWGCEAGLAALEYYLKLPVANITKE</sequence>
<evidence type="ECO:0000313" key="2">
    <source>
        <dbReference type="Proteomes" id="UP000030156"/>
    </source>
</evidence>
<dbReference type="GO" id="GO:0003676">
    <property type="term" value="F:nucleic acid binding"/>
    <property type="evidence" value="ECO:0007669"/>
    <property type="project" value="InterPro"/>
</dbReference>
<dbReference type="InterPro" id="IPR011856">
    <property type="entry name" value="tRNA_endonuc-like_dom_sf"/>
</dbReference>
<keyword evidence="1" id="KW-0540">Nuclease</keyword>
<proteinExistence type="predicted"/>
<evidence type="ECO:0000313" key="1">
    <source>
        <dbReference type="EMBL" id="AGZ17809.1"/>
    </source>
</evidence>
<accession>A0A0A0P383</accession>
<organism evidence="1 2">
    <name type="scientific">Enterobacteria phage IME_EC2</name>
    <dbReference type="NCBI Taxonomy" id="1414766"/>
    <lineage>
        <taxon>Viruses</taxon>
        <taxon>Duplodnaviria</taxon>
        <taxon>Heunggongvirae</taxon>
        <taxon>Uroviricota</taxon>
        <taxon>Caudoviricetes</taxon>
        <taxon>Murrayvirus</taxon>
        <taxon>Murrayvirus EC2</taxon>
    </lineage>
</organism>
<reference evidence="1 2" key="1">
    <citation type="submission" date="2013-08" db="EMBL/GenBank/DDBJ databases">
        <authorList>
            <person name="Tong Y."/>
            <person name="Hua Y."/>
            <person name="Mi Z."/>
            <person name="An X."/>
            <person name="Pei G."/>
            <person name="Wang W."/>
            <person name="Xu X."/>
            <person name="Li S."/>
        </authorList>
    </citation>
    <scope>NUCLEOTIDE SEQUENCE [LARGE SCALE GENOMIC DNA]</scope>
    <source>
        <strain evidence="1">Sewage</strain>
    </source>
</reference>
<keyword evidence="2" id="KW-1185">Reference proteome</keyword>
<dbReference type="EMBL" id="KF591601">
    <property type="protein sequence ID" value="AGZ17809.1"/>
    <property type="molecule type" value="Genomic_DNA"/>
</dbReference>
<gene>
    <name evidence="1" type="ORF">IME_EC2_18</name>
</gene>
<keyword evidence="1" id="KW-0255">Endonuclease</keyword>